<protein>
    <submittedName>
        <fullName evidence="1">Uncharacterized protein</fullName>
    </submittedName>
</protein>
<dbReference type="AlphaFoldDB" id="A0A4S4LLG6"/>
<sequence>MDVSCRVHTLAQRRANVQAQQAEDIVSFSRTHDGTCAPPSPYFISYTPNLDTFPPTPPAPRKLYSPQTSLDPQGGEFAKVASRSARCSPSADNVAGIITALLPPPR</sequence>
<evidence type="ECO:0000313" key="1">
    <source>
        <dbReference type="EMBL" id="THH12986.1"/>
    </source>
</evidence>
<proteinExistence type="predicted"/>
<dbReference type="Proteomes" id="UP000310158">
    <property type="component" value="Unassembled WGS sequence"/>
</dbReference>
<dbReference type="EMBL" id="SGPL01000396">
    <property type="protein sequence ID" value="THH12986.1"/>
    <property type="molecule type" value="Genomic_DNA"/>
</dbReference>
<name>A0A4S4LLG6_9AGAM</name>
<comment type="caution">
    <text evidence="1">The sequence shown here is derived from an EMBL/GenBank/DDBJ whole genome shotgun (WGS) entry which is preliminary data.</text>
</comment>
<accession>A0A4S4LLG6</accession>
<organism evidence="1 2">
    <name type="scientific">Bondarzewia mesenterica</name>
    <dbReference type="NCBI Taxonomy" id="1095465"/>
    <lineage>
        <taxon>Eukaryota</taxon>
        <taxon>Fungi</taxon>
        <taxon>Dikarya</taxon>
        <taxon>Basidiomycota</taxon>
        <taxon>Agaricomycotina</taxon>
        <taxon>Agaricomycetes</taxon>
        <taxon>Russulales</taxon>
        <taxon>Bondarzewiaceae</taxon>
        <taxon>Bondarzewia</taxon>
    </lineage>
</organism>
<reference evidence="1 2" key="1">
    <citation type="submission" date="2019-02" db="EMBL/GenBank/DDBJ databases">
        <title>Genome sequencing of the rare red list fungi Bondarzewia mesenterica.</title>
        <authorList>
            <person name="Buettner E."/>
            <person name="Kellner H."/>
        </authorList>
    </citation>
    <scope>NUCLEOTIDE SEQUENCE [LARGE SCALE GENOMIC DNA]</scope>
    <source>
        <strain evidence="1 2">DSM 108281</strain>
    </source>
</reference>
<gene>
    <name evidence="1" type="ORF">EW146_g7183</name>
</gene>
<keyword evidence="2" id="KW-1185">Reference proteome</keyword>
<evidence type="ECO:0000313" key="2">
    <source>
        <dbReference type="Proteomes" id="UP000310158"/>
    </source>
</evidence>